<dbReference type="Pfam" id="PF01432">
    <property type="entry name" value="Peptidase_M3"/>
    <property type="match status" value="1"/>
</dbReference>
<dbReference type="EMBL" id="MCOG01000120">
    <property type="protein sequence ID" value="ORY42427.1"/>
    <property type="molecule type" value="Genomic_DNA"/>
</dbReference>
<dbReference type="InterPro" id="IPR045090">
    <property type="entry name" value="Pept_M3A_M3B"/>
</dbReference>
<evidence type="ECO:0000256" key="4">
    <source>
        <dbReference type="ARBA" id="ARBA00022801"/>
    </source>
</evidence>
<name>A0A1Y2C6C2_9FUNG</name>
<evidence type="ECO:0000256" key="3">
    <source>
        <dbReference type="ARBA" id="ARBA00022723"/>
    </source>
</evidence>
<keyword evidence="8" id="KW-0732">Signal</keyword>
<evidence type="ECO:0000256" key="6">
    <source>
        <dbReference type="ARBA" id="ARBA00023049"/>
    </source>
</evidence>
<evidence type="ECO:0000259" key="9">
    <source>
        <dbReference type="Pfam" id="PF01432"/>
    </source>
</evidence>
<dbReference type="InterPro" id="IPR024080">
    <property type="entry name" value="Neurolysin/TOP_N"/>
</dbReference>
<dbReference type="AlphaFoldDB" id="A0A1Y2C6C2"/>
<keyword evidence="6 7" id="KW-0482">Metalloprotease</keyword>
<organism evidence="10 11">
    <name type="scientific">Neocallimastix californiae</name>
    <dbReference type="NCBI Taxonomy" id="1754190"/>
    <lineage>
        <taxon>Eukaryota</taxon>
        <taxon>Fungi</taxon>
        <taxon>Fungi incertae sedis</taxon>
        <taxon>Chytridiomycota</taxon>
        <taxon>Chytridiomycota incertae sedis</taxon>
        <taxon>Neocallimastigomycetes</taxon>
        <taxon>Neocallimastigales</taxon>
        <taxon>Neocallimastigaceae</taxon>
        <taxon>Neocallimastix</taxon>
    </lineage>
</organism>
<dbReference type="InterPro" id="IPR001567">
    <property type="entry name" value="Pept_M3A_M3B_dom"/>
</dbReference>
<comment type="caution">
    <text evidence="10">The sequence shown here is derived from an EMBL/GenBank/DDBJ whole genome shotgun (WGS) entry which is preliminary data.</text>
</comment>
<dbReference type="Gene3D" id="3.40.390.10">
    <property type="entry name" value="Collagenase (Catalytic Domain)"/>
    <property type="match status" value="1"/>
</dbReference>
<dbReference type="InterPro" id="IPR024077">
    <property type="entry name" value="Neurolysin/TOP_dom2"/>
</dbReference>
<dbReference type="PANTHER" id="PTHR11804">
    <property type="entry name" value="PROTEASE M3 THIMET OLIGOPEPTIDASE-RELATED"/>
    <property type="match status" value="1"/>
</dbReference>
<evidence type="ECO:0000256" key="1">
    <source>
        <dbReference type="ARBA" id="ARBA00006040"/>
    </source>
</evidence>
<dbReference type="GO" id="GO:0046872">
    <property type="term" value="F:metal ion binding"/>
    <property type="evidence" value="ECO:0007669"/>
    <property type="project" value="UniProtKB-UniRule"/>
</dbReference>
<sequence>MKLRSIHLIYTTVFLALNVVSIPVSNNEIDTNDAVTSFQEGKTIVLKSKCKLSGNSKGSFKNDTKEEIKETKEKQYFISTEDIENYYRIDWSTYTVDKINSLTDQIIEDETKIIKEIESIPDEKCSFESVIFKMVREIEDEKDFLISSLSFLQKVSPNAEIRDASSESSYKIESFQNENIAGNSVLNQKIAKAIENIANGLFAEPENLEDKRLLDSIRNEVRLSNHSLEDTRRYSKLKNQIYEDANAFMDYNTSTHIFTKEELEGVPEVVLNMMETVECEDGSEAYNVNIDGIYYSTIVKYAIKEETRKTAMTIYNQRCKPNIELLKNIVNMELQASKINGYSSHSEEVLKSKMAKNTETVYKFLDSLKEKILPVVKKDIQKLLDIKKEERAKVNEPFDNTLHLYDVEYYKRIAAQNEGSVDVNKISEYFPLIEVTDEMVKIYEELLSLKITEVDNPIVWYKDVRQFIVFDKKTNKYLGTFYLDLSRRSGKVSYDGSFHIGYGFEKEDGTRGAYPVAALVTNFSAPTESRPALLSHDDVTGLFHELGHIFHEIISETKYTRYNGYNVEQDFLEVPSQFLEYWCWEEEIIERISHYYKDPSQRMPKELIEQIIKSKNNYSGMYYSTLLFKSYVDMNLYSIKEVDENLDPVKIWNDARKEVTLLESVEDTWPIVSFDHIIDGYDAGYYGYLWSQVYAADMFYSQFKKYGIFNREIGDKYRNVILKRGSTRDAMDMLKEFLGREPNDDAFIQSLSL</sequence>
<evidence type="ECO:0000256" key="7">
    <source>
        <dbReference type="RuleBase" id="RU003435"/>
    </source>
</evidence>
<evidence type="ECO:0000256" key="2">
    <source>
        <dbReference type="ARBA" id="ARBA00022670"/>
    </source>
</evidence>
<feature type="domain" description="Peptidase M3A/M3B catalytic" evidence="9">
    <location>
        <begin position="300"/>
        <end position="752"/>
    </location>
</feature>
<keyword evidence="3 7" id="KW-0479">Metal-binding</keyword>
<dbReference type="GO" id="GO:0004222">
    <property type="term" value="F:metalloendopeptidase activity"/>
    <property type="evidence" value="ECO:0007669"/>
    <property type="project" value="InterPro"/>
</dbReference>
<dbReference type="PANTHER" id="PTHR11804:SF84">
    <property type="entry name" value="SACCHAROLYSIN"/>
    <property type="match status" value="1"/>
</dbReference>
<dbReference type="SUPFAM" id="SSF55486">
    <property type="entry name" value="Metalloproteases ('zincins'), catalytic domain"/>
    <property type="match status" value="1"/>
</dbReference>
<dbReference type="CDD" id="cd06455">
    <property type="entry name" value="M3A_TOP"/>
    <property type="match status" value="1"/>
</dbReference>
<keyword evidence="2 7" id="KW-0645">Protease</keyword>
<accession>A0A1Y2C6C2</accession>
<dbReference type="STRING" id="1754190.A0A1Y2C6C2"/>
<comment type="similarity">
    <text evidence="1 7">Belongs to the peptidase M3 family.</text>
</comment>
<dbReference type="Gene3D" id="1.20.1050.40">
    <property type="entry name" value="Endopeptidase. Chain P, domain 1"/>
    <property type="match status" value="1"/>
</dbReference>
<dbReference type="OrthoDB" id="534666at2759"/>
<evidence type="ECO:0000256" key="8">
    <source>
        <dbReference type="SAM" id="SignalP"/>
    </source>
</evidence>
<evidence type="ECO:0000313" key="10">
    <source>
        <dbReference type="EMBL" id="ORY42427.1"/>
    </source>
</evidence>
<evidence type="ECO:0000256" key="5">
    <source>
        <dbReference type="ARBA" id="ARBA00022833"/>
    </source>
</evidence>
<keyword evidence="11" id="KW-1185">Reference proteome</keyword>
<feature type="chain" id="PRO_5012553518" evidence="8">
    <location>
        <begin position="22"/>
        <end position="753"/>
    </location>
</feature>
<dbReference type="GO" id="GO:0006518">
    <property type="term" value="P:peptide metabolic process"/>
    <property type="evidence" value="ECO:0007669"/>
    <property type="project" value="TreeGrafter"/>
</dbReference>
<keyword evidence="4 7" id="KW-0378">Hydrolase</keyword>
<dbReference type="GO" id="GO:0006508">
    <property type="term" value="P:proteolysis"/>
    <property type="evidence" value="ECO:0007669"/>
    <property type="project" value="UniProtKB-KW"/>
</dbReference>
<keyword evidence="5 7" id="KW-0862">Zinc</keyword>
<dbReference type="Proteomes" id="UP000193920">
    <property type="component" value="Unassembled WGS sequence"/>
</dbReference>
<comment type="cofactor">
    <cofactor evidence="7">
        <name>Zn(2+)</name>
        <dbReference type="ChEBI" id="CHEBI:29105"/>
    </cofactor>
    <text evidence="7">Binds 1 zinc ion.</text>
</comment>
<protein>
    <submittedName>
        <fullName evidence="10">Zincin</fullName>
    </submittedName>
</protein>
<feature type="signal peptide" evidence="8">
    <location>
        <begin position="1"/>
        <end position="21"/>
    </location>
</feature>
<dbReference type="InterPro" id="IPR024079">
    <property type="entry name" value="MetalloPept_cat_dom_sf"/>
</dbReference>
<dbReference type="GO" id="GO:0005758">
    <property type="term" value="C:mitochondrial intermembrane space"/>
    <property type="evidence" value="ECO:0007669"/>
    <property type="project" value="TreeGrafter"/>
</dbReference>
<evidence type="ECO:0000313" key="11">
    <source>
        <dbReference type="Proteomes" id="UP000193920"/>
    </source>
</evidence>
<gene>
    <name evidence="10" type="ORF">LY90DRAFT_417875</name>
</gene>
<proteinExistence type="inferred from homology"/>
<reference evidence="10 11" key="1">
    <citation type="submission" date="2016-08" db="EMBL/GenBank/DDBJ databases">
        <title>A Parts List for Fungal Cellulosomes Revealed by Comparative Genomics.</title>
        <authorList>
            <consortium name="DOE Joint Genome Institute"/>
            <person name="Haitjema C.H."/>
            <person name="Gilmore S.P."/>
            <person name="Henske J.K."/>
            <person name="Solomon K.V."/>
            <person name="De Groot R."/>
            <person name="Kuo A."/>
            <person name="Mondo S.J."/>
            <person name="Salamov A.A."/>
            <person name="Labutti K."/>
            <person name="Zhao Z."/>
            <person name="Chiniquy J."/>
            <person name="Barry K."/>
            <person name="Brewer H.M."/>
            <person name="Purvine S.O."/>
            <person name="Wright A.T."/>
            <person name="Boxma B."/>
            <person name="Van Alen T."/>
            <person name="Hackstein J.H."/>
            <person name="Baker S.E."/>
            <person name="Grigoriev I.V."/>
            <person name="O'Malley M.A."/>
        </authorList>
    </citation>
    <scope>NUCLEOTIDE SEQUENCE [LARGE SCALE GENOMIC DNA]</scope>
    <source>
        <strain evidence="10 11">G1</strain>
    </source>
</reference>
<dbReference type="Gene3D" id="1.10.1370.10">
    <property type="entry name" value="Neurolysin, domain 3"/>
    <property type="match status" value="1"/>
</dbReference>